<comment type="cofactor">
    <cofactor evidence="5">
        <name>(R)-lipoate</name>
        <dbReference type="ChEBI" id="CHEBI:83088"/>
    </cofactor>
    <text evidence="5">Binds 1 lipoyl cofactor covalently.</text>
</comment>
<dbReference type="AlphaFoldDB" id="A0A553PGW0"/>
<evidence type="ECO:0000259" key="6">
    <source>
        <dbReference type="PROSITE" id="PS50968"/>
    </source>
</evidence>
<comment type="function">
    <text evidence="5">The H protein shuttles the methylamine group of glycine from the P protein to the T protein.</text>
</comment>
<dbReference type="InterPro" id="IPR000089">
    <property type="entry name" value="Biotin_lipoyl"/>
</dbReference>
<dbReference type="CDD" id="cd06848">
    <property type="entry name" value="GCS_H"/>
    <property type="match status" value="1"/>
</dbReference>
<dbReference type="SUPFAM" id="SSF51230">
    <property type="entry name" value="Single hybrid motif"/>
    <property type="match status" value="1"/>
</dbReference>
<dbReference type="PANTHER" id="PTHR11715:SF3">
    <property type="entry name" value="GLYCINE CLEAVAGE SYSTEM H PROTEIN-RELATED"/>
    <property type="match status" value="1"/>
</dbReference>
<dbReference type="PANTHER" id="PTHR11715">
    <property type="entry name" value="GLYCINE CLEAVAGE SYSTEM H PROTEIN"/>
    <property type="match status" value="1"/>
</dbReference>
<evidence type="ECO:0000256" key="5">
    <source>
        <dbReference type="RuleBase" id="RU364055"/>
    </source>
</evidence>
<dbReference type="InterPro" id="IPR033753">
    <property type="entry name" value="GCV_H/Fam206"/>
</dbReference>
<dbReference type="Proteomes" id="UP000318571">
    <property type="component" value="Chromosome 5"/>
</dbReference>
<dbReference type="GO" id="GO:0005739">
    <property type="term" value="C:mitochondrion"/>
    <property type="evidence" value="ECO:0007669"/>
    <property type="project" value="UniProtKB-SubCell"/>
</dbReference>
<dbReference type="EMBL" id="VCGU01000004">
    <property type="protein sequence ID" value="TRY76907.1"/>
    <property type="molecule type" value="Genomic_DNA"/>
</dbReference>
<gene>
    <name evidence="7" type="ORF">TCAL_11779</name>
</gene>
<name>A0A553PGW0_TIGCA</name>
<dbReference type="OrthoDB" id="10264154at2759"/>
<comment type="caution">
    <text evidence="7">The sequence shown here is derived from an EMBL/GenBank/DDBJ whole genome shotgun (WGS) entry which is preliminary data.</text>
</comment>
<dbReference type="PROSITE" id="PS00189">
    <property type="entry name" value="LIPOYL"/>
    <property type="match status" value="1"/>
</dbReference>
<evidence type="ECO:0000256" key="3">
    <source>
        <dbReference type="ARBA" id="ARBA00022946"/>
    </source>
</evidence>
<dbReference type="PROSITE" id="PS50968">
    <property type="entry name" value="BIOTINYL_LIPOYL"/>
    <property type="match status" value="1"/>
</dbReference>
<evidence type="ECO:0000256" key="1">
    <source>
        <dbReference type="ARBA" id="ARBA00009249"/>
    </source>
</evidence>
<dbReference type="GO" id="GO:0019464">
    <property type="term" value="P:glycine decarboxylation via glycine cleavage system"/>
    <property type="evidence" value="ECO:0007669"/>
    <property type="project" value="UniProtKB-UniRule"/>
</dbReference>
<dbReference type="OMA" id="KEHEWIR"/>
<dbReference type="InterPro" id="IPR017453">
    <property type="entry name" value="GCV_H_sub"/>
</dbReference>
<dbReference type="GO" id="GO:0005960">
    <property type="term" value="C:glycine cleavage complex"/>
    <property type="evidence" value="ECO:0007669"/>
    <property type="project" value="UniProtKB-UniRule"/>
</dbReference>
<evidence type="ECO:0000256" key="2">
    <source>
        <dbReference type="ARBA" id="ARBA00022823"/>
    </source>
</evidence>
<reference evidence="7 8" key="1">
    <citation type="journal article" date="2018" name="Nat. Ecol. Evol.">
        <title>Genomic signatures of mitonuclear coevolution across populations of Tigriopus californicus.</title>
        <authorList>
            <person name="Barreto F.S."/>
            <person name="Watson E.T."/>
            <person name="Lima T.G."/>
            <person name="Willett C.S."/>
            <person name="Edmands S."/>
            <person name="Li W."/>
            <person name="Burton R.S."/>
        </authorList>
    </citation>
    <scope>NUCLEOTIDE SEQUENCE [LARGE SCALE GENOMIC DNA]</scope>
    <source>
        <strain evidence="7 8">San Diego</strain>
    </source>
</reference>
<feature type="domain" description="Lipoyl-binding" evidence="6">
    <location>
        <begin position="70"/>
        <end position="152"/>
    </location>
</feature>
<dbReference type="STRING" id="6832.A0A553PGW0"/>
<evidence type="ECO:0000313" key="7">
    <source>
        <dbReference type="EMBL" id="TRY76907.1"/>
    </source>
</evidence>
<feature type="modified residue" description="N6-lipoyllysine" evidence="4">
    <location>
        <position position="111"/>
    </location>
</feature>
<organism evidence="7 8">
    <name type="scientific">Tigriopus californicus</name>
    <name type="common">Marine copepod</name>
    <dbReference type="NCBI Taxonomy" id="6832"/>
    <lineage>
        <taxon>Eukaryota</taxon>
        <taxon>Metazoa</taxon>
        <taxon>Ecdysozoa</taxon>
        <taxon>Arthropoda</taxon>
        <taxon>Crustacea</taxon>
        <taxon>Multicrustacea</taxon>
        <taxon>Hexanauplia</taxon>
        <taxon>Copepoda</taxon>
        <taxon>Harpacticoida</taxon>
        <taxon>Harpacticidae</taxon>
        <taxon>Tigriopus</taxon>
    </lineage>
</organism>
<comment type="similarity">
    <text evidence="1 5">Belongs to the GcvH family.</text>
</comment>
<dbReference type="InterPro" id="IPR002930">
    <property type="entry name" value="GCV_H"/>
</dbReference>
<evidence type="ECO:0000313" key="8">
    <source>
        <dbReference type="Proteomes" id="UP000318571"/>
    </source>
</evidence>
<dbReference type="InterPro" id="IPR003016">
    <property type="entry name" value="2-oxoA_DH_lipoyl-BS"/>
</dbReference>
<sequence length="180" mass="19519">MSSSTLLCLRTTLSRNSLRLLRPAQIRSSPGSLLLDGHSQIRGLASTSRLLAPQIYFTKKHEWVRVEGEIGTVGISNYAQEALGDVVYAQLPDVDETVSAGDECGALESVKAASEIYTPVSGTISEKNEKVEAAPALINSSAMEDGWLFKVKLSNAESEVKALMAEDAYQAYLKTQEDDH</sequence>
<evidence type="ECO:0000256" key="4">
    <source>
        <dbReference type="PIRSR" id="PIRSR617453-50"/>
    </source>
</evidence>
<keyword evidence="5" id="KW-0496">Mitochondrion</keyword>
<keyword evidence="3 5" id="KW-0809">Transit peptide</keyword>
<proteinExistence type="inferred from homology"/>
<dbReference type="HAMAP" id="MF_00272">
    <property type="entry name" value="GcvH"/>
    <property type="match status" value="1"/>
</dbReference>
<dbReference type="InterPro" id="IPR011053">
    <property type="entry name" value="Single_hybrid_motif"/>
</dbReference>
<keyword evidence="2 4" id="KW-0450">Lipoyl</keyword>
<dbReference type="GO" id="GO:0009249">
    <property type="term" value="P:protein lipoylation"/>
    <property type="evidence" value="ECO:0007669"/>
    <property type="project" value="TreeGrafter"/>
</dbReference>
<dbReference type="Gene3D" id="2.40.50.100">
    <property type="match status" value="1"/>
</dbReference>
<dbReference type="NCBIfam" id="NF002270">
    <property type="entry name" value="PRK01202.1"/>
    <property type="match status" value="1"/>
</dbReference>
<comment type="subcellular location">
    <subcellularLocation>
        <location evidence="5">Mitochondrion</location>
    </subcellularLocation>
</comment>
<comment type="subunit">
    <text evidence="5">The glycine cleavage system is composed of four proteins: P, T, L and H.</text>
</comment>
<dbReference type="NCBIfam" id="TIGR00527">
    <property type="entry name" value="gcvH"/>
    <property type="match status" value="1"/>
</dbReference>
<protein>
    <recommendedName>
        <fullName evidence="5">Glycine cleavage system H protein</fullName>
    </recommendedName>
</protein>
<accession>A0A553PGW0</accession>
<keyword evidence="8" id="KW-1185">Reference proteome</keyword>
<dbReference type="Pfam" id="PF01597">
    <property type="entry name" value="GCV_H"/>
    <property type="match status" value="1"/>
</dbReference>